<dbReference type="AlphaFoldDB" id="A0A2K1J8Z9"/>
<dbReference type="CDD" id="cd06921">
    <property type="entry name" value="ChtBD1_GH19_hevein"/>
    <property type="match status" value="1"/>
</dbReference>
<dbReference type="Gramene" id="Pp3c16_17090V3.2">
    <property type="protein sequence ID" value="Pp3c16_17090V3.2"/>
    <property type="gene ID" value="Pp3c16_17090"/>
</dbReference>
<dbReference type="Proteomes" id="UP000006727">
    <property type="component" value="Chromosome 16"/>
</dbReference>
<feature type="disulfide bond" evidence="4">
    <location>
        <begin position="68"/>
        <end position="81"/>
    </location>
</feature>
<dbReference type="PANTHER" id="PTHR22595">
    <property type="entry name" value="CHITINASE-RELATED"/>
    <property type="match status" value="1"/>
</dbReference>
<sequence>MQLSCVPSRPTARSLLRVLGFSLRHCIPVKMKSLSASSGRLVVLLLVVCFSKLAESQNCGKQARGALCSSRSLCCSKWGFCGMTTEHCGAGCQSGACTGGNPPSSSGRGLRNILSRDMFAAWFPNRNPFYRYDALIVAADSYAMFAAVGTITAQKRKVAAFFAHVKQETSGLRYIEELDKSSPYCRAGDRYGCAPGKKYCGRGPLQLSWNYNYKLASSSVKFDIWTDPDRVARDATLAFKTALWFWVTL</sequence>
<dbReference type="GO" id="GO:0016998">
    <property type="term" value="P:cell wall macromolecule catabolic process"/>
    <property type="evidence" value="ECO:0007669"/>
    <property type="project" value="InterPro"/>
</dbReference>
<dbReference type="EMBL" id="ABEU02000016">
    <property type="protein sequence ID" value="PNR38003.1"/>
    <property type="molecule type" value="Genomic_DNA"/>
</dbReference>
<evidence type="ECO:0000256" key="2">
    <source>
        <dbReference type="ARBA" id="ARBA00023157"/>
    </source>
</evidence>
<reference evidence="7 9" key="2">
    <citation type="journal article" date="2018" name="Plant J.">
        <title>The Physcomitrella patens chromosome-scale assembly reveals moss genome structure and evolution.</title>
        <authorList>
            <person name="Lang D."/>
            <person name="Ullrich K.K."/>
            <person name="Murat F."/>
            <person name="Fuchs J."/>
            <person name="Jenkins J."/>
            <person name="Haas F.B."/>
            <person name="Piednoel M."/>
            <person name="Gundlach H."/>
            <person name="Van Bel M."/>
            <person name="Meyberg R."/>
            <person name="Vives C."/>
            <person name="Morata J."/>
            <person name="Symeonidi A."/>
            <person name="Hiss M."/>
            <person name="Muchero W."/>
            <person name="Kamisugi Y."/>
            <person name="Saleh O."/>
            <person name="Blanc G."/>
            <person name="Decker E.L."/>
            <person name="van Gessel N."/>
            <person name="Grimwood J."/>
            <person name="Hayes R.D."/>
            <person name="Graham S.W."/>
            <person name="Gunter L.E."/>
            <person name="McDaniel S.F."/>
            <person name="Hoernstein S.N.W."/>
            <person name="Larsson A."/>
            <person name="Li F.W."/>
            <person name="Perroud P.F."/>
            <person name="Phillips J."/>
            <person name="Ranjan P."/>
            <person name="Rokshar D.S."/>
            <person name="Rothfels C.J."/>
            <person name="Schneider L."/>
            <person name="Shu S."/>
            <person name="Stevenson D.W."/>
            <person name="Thummler F."/>
            <person name="Tillich M."/>
            <person name="Villarreal Aguilar J.C."/>
            <person name="Widiez T."/>
            <person name="Wong G.K."/>
            <person name="Wymore A."/>
            <person name="Zhang Y."/>
            <person name="Zimmer A.D."/>
            <person name="Quatrano R.S."/>
            <person name="Mayer K.F.X."/>
            <person name="Goodstein D."/>
            <person name="Casacuberta J.M."/>
            <person name="Vandepoele K."/>
            <person name="Reski R."/>
            <person name="Cuming A.C."/>
            <person name="Tuskan G.A."/>
            <person name="Maumus F."/>
            <person name="Salse J."/>
            <person name="Schmutz J."/>
            <person name="Rensing S.A."/>
        </authorList>
    </citation>
    <scope>NUCLEOTIDE SEQUENCE [LARGE SCALE GENOMIC DNA]</scope>
    <source>
        <strain evidence="8 9">cv. Gransden 2004</strain>
    </source>
</reference>
<dbReference type="InterPro" id="IPR023346">
    <property type="entry name" value="Lysozyme-like_dom_sf"/>
</dbReference>
<dbReference type="GO" id="GO:0006032">
    <property type="term" value="P:chitin catabolic process"/>
    <property type="evidence" value="ECO:0007669"/>
    <property type="project" value="InterPro"/>
</dbReference>
<dbReference type="PANTHER" id="PTHR22595:SF192">
    <property type="entry name" value="CHITIN-BINDING TYPE-1 DOMAIN-CONTAINING PROTEIN"/>
    <property type="match status" value="1"/>
</dbReference>
<evidence type="ECO:0000259" key="6">
    <source>
        <dbReference type="PROSITE" id="PS50941"/>
    </source>
</evidence>
<proteinExistence type="predicted"/>
<evidence type="ECO:0000256" key="1">
    <source>
        <dbReference type="ARBA" id="ARBA00022669"/>
    </source>
</evidence>
<dbReference type="InterPro" id="IPR036861">
    <property type="entry name" value="Endochitinase-like_sf"/>
</dbReference>
<dbReference type="EnsemblPlants" id="Pp3c16_17090V3.1">
    <property type="protein sequence ID" value="Pp3c16_17090V3.1"/>
    <property type="gene ID" value="Pp3c16_17090"/>
</dbReference>
<organism evidence="7">
    <name type="scientific">Physcomitrium patens</name>
    <name type="common">Spreading-leaved earth moss</name>
    <name type="synonym">Physcomitrella patens</name>
    <dbReference type="NCBI Taxonomy" id="3218"/>
    <lineage>
        <taxon>Eukaryota</taxon>
        <taxon>Viridiplantae</taxon>
        <taxon>Streptophyta</taxon>
        <taxon>Embryophyta</taxon>
        <taxon>Bryophyta</taxon>
        <taxon>Bryophytina</taxon>
        <taxon>Bryopsida</taxon>
        <taxon>Funariidae</taxon>
        <taxon>Funariales</taxon>
        <taxon>Funariaceae</taxon>
        <taxon>Physcomitrium</taxon>
    </lineage>
</organism>
<evidence type="ECO:0000256" key="5">
    <source>
        <dbReference type="PROSITE-ProRule" id="PRU00261"/>
    </source>
</evidence>
<evidence type="ECO:0000256" key="4">
    <source>
        <dbReference type="PIRSR" id="PIRSR001060-2"/>
    </source>
</evidence>
<evidence type="ECO:0000256" key="3">
    <source>
        <dbReference type="PIRSR" id="PIRSR001060-1"/>
    </source>
</evidence>
<keyword evidence="9" id="KW-1185">Reference proteome</keyword>
<dbReference type="InterPro" id="IPR016283">
    <property type="entry name" value="Glyco_hydro_19"/>
</dbReference>
<dbReference type="PROSITE" id="PS50941">
    <property type="entry name" value="CHIT_BIND_I_2"/>
    <property type="match status" value="1"/>
</dbReference>
<feature type="disulfide bond" evidence="4">
    <location>
        <begin position="185"/>
        <end position="193"/>
    </location>
</feature>
<evidence type="ECO:0000313" key="7">
    <source>
        <dbReference type="EMBL" id="PNR38003.1"/>
    </source>
</evidence>
<reference evidence="8" key="3">
    <citation type="submission" date="2020-12" db="UniProtKB">
        <authorList>
            <consortium name="EnsemblPlants"/>
        </authorList>
    </citation>
    <scope>IDENTIFICATION</scope>
</reference>
<dbReference type="PIRSF" id="PIRSF001060">
    <property type="entry name" value="Endochitinase"/>
    <property type="match status" value="1"/>
</dbReference>
<feature type="active site" description="Proton donor" evidence="3">
    <location>
        <position position="168"/>
    </location>
</feature>
<dbReference type="Gene3D" id="3.30.60.10">
    <property type="entry name" value="Endochitinase-like"/>
    <property type="match status" value="1"/>
</dbReference>
<keyword evidence="2 4" id="KW-1015">Disulfide bond</keyword>
<dbReference type="PaxDb" id="3218-PP1S197_7V6.1"/>
<feature type="domain" description="Chitin-binding type-1" evidence="6">
    <location>
        <begin position="56"/>
        <end position="99"/>
    </location>
</feature>
<feature type="disulfide bond" evidence="4">
    <location>
        <begin position="59"/>
        <end position="75"/>
    </location>
</feature>
<feature type="disulfide bond" evidence="4 5">
    <location>
        <begin position="74"/>
        <end position="88"/>
    </location>
</feature>
<dbReference type="GO" id="GO:0008061">
    <property type="term" value="F:chitin binding"/>
    <property type="evidence" value="ECO:0007669"/>
    <property type="project" value="UniProtKB-UniRule"/>
</dbReference>
<accession>A0A2K1J8Z9</accession>
<name>A0A2K1J8Z9_PHYPA</name>
<dbReference type="Pfam" id="PF00182">
    <property type="entry name" value="Glyco_hydro_19"/>
    <property type="match status" value="1"/>
</dbReference>
<dbReference type="OMA" id="CRIHICA"/>
<dbReference type="GO" id="GO:0005975">
    <property type="term" value="P:carbohydrate metabolic process"/>
    <property type="evidence" value="ECO:0007669"/>
    <property type="project" value="InterPro"/>
</dbReference>
<reference evidence="7 9" key="1">
    <citation type="journal article" date="2008" name="Science">
        <title>The Physcomitrella genome reveals evolutionary insights into the conquest of land by plants.</title>
        <authorList>
            <person name="Rensing S."/>
            <person name="Lang D."/>
            <person name="Zimmer A."/>
            <person name="Terry A."/>
            <person name="Salamov A."/>
            <person name="Shapiro H."/>
            <person name="Nishiyama T."/>
            <person name="Perroud P.-F."/>
            <person name="Lindquist E."/>
            <person name="Kamisugi Y."/>
            <person name="Tanahashi T."/>
            <person name="Sakakibara K."/>
            <person name="Fujita T."/>
            <person name="Oishi K."/>
            <person name="Shin-I T."/>
            <person name="Kuroki Y."/>
            <person name="Toyoda A."/>
            <person name="Suzuki Y."/>
            <person name="Hashimoto A."/>
            <person name="Yamaguchi K."/>
            <person name="Sugano A."/>
            <person name="Kohara Y."/>
            <person name="Fujiyama A."/>
            <person name="Anterola A."/>
            <person name="Aoki S."/>
            <person name="Ashton N."/>
            <person name="Barbazuk W.B."/>
            <person name="Barker E."/>
            <person name="Bennetzen J."/>
            <person name="Bezanilla M."/>
            <person name="Blankenship R."/>
            <person name="Cho S.H."/>
            <person name="Dutcher S."/>
            <person name="Estelle M."/>
            <person name="Fawcett J.A."/>
            <person name="Gundlach H."/>
            <person name="Hanada K."/>
            <person name="Heyl A."/>
            <person name="Hicks K.A."/>
            <person name="Hugh J."/>
            <person name="Lohr M."/>
            <person name="Mayer K."/>
            <person name="Melkozernov A."/>
            <person name="Murata T."/>
            <person name="Nelson D."/>
            <person name="Pils B."/>
            <person name="Prigge M."/>
            <person name="Reiss B."/>
            <person name="Renner T."/>
            <person name="Rombauts S."/>
            <person name="Rushton P."/>
            <person name="Sanderfoot A."/>
            <person name="Schween G."/>
            <person name="Shiu S.-H."/>
            <person name="Stueber K."/>
            <person name="Theodoulou F.L."/>
            <person name="Tu H."/>
            <person name="Van de Peer Y."/>
            <person name="Verrier P.J."/>
            <person name="Waters E."/>
            <person name="Wood A."/>
            <person name="Yang L."/>
            <person name="Cove D."/>
            <person name="Cuming A."/>
            <person name="Hasebe M."/>
            <person name="Lucas S."/>
            <person name="Mishler D.B."/>
            <person name="Reski R."/>
            <person name="Grigoriev I."/>
            <person name="Quatrano R.S."/>
            <person name="Boore J.L."/>
        </authorList>
    </citation>
    <scope>NUCLEOTIDE SEQUENCE [LARGE SCALE GENOMIC DNA]</scope>
    <source>
        <strain evidence="8 9">cv. Gransden 2004</strain>
    </source>
</reference>
<dbReference type="PROSITE" id="PS00774">
    <property type="entry name" value="CHITINASE_19_2"/>
    <property type="match status" value="1"/>
</dbReference>
<dbReference type="SUPFAM" id="SSF57016">
    <property type="entry name" value="Plant lectins/antimicrobial peptides"/>
    <property type="match status" value="1"/>
</dbReference>
<dbReference type="Gramene" id="Pp3c16_17090V3.1">
    <property type="protein sequence ID" value="Pp3c16_17090V3.1"/>
    <property type="gene ID" value="Pp3c16_17090"/>
</dbReference>
<dbReference type="GO" id="GO:0004568">
    <property type="term" value="F:chitinase activity"/>
    <property type="evidence" value="ECO:0000318"/>
    <property type="project" value="GO_Central"/>
</dbReference>
<dbReference type="InterPro" id="IPR000726">
    <property type="entry name" value="Glyco_hydro_19_cat"/>
</dbReference>
<dbReference type="SMART" id="SM00270">
    <property type="entry name" value="ChtBD1"/>
    <property type="match status" value="1"/>
</dbReference>
<gene>
    <name evidence="7" type="ORF">PHYPA_021114</name>
</gene>
<dbReference type="Gene3D" id="1.10.530.10">
    <property type="match status" value="1"/>
</dbReference>
<dbReference type="EnsemblPlants" id="Pp3c16_17090V3.2">
    <property type="protein sequence ID" value="Pp3c16_17090V3.2"/>
    <property type="gene ID" value="Pp3c16_17090"/>
</dbReference>
<protein>
    <recommendedName>
        <fullName evidence="6">Chitin-binding type-1 domain-containing protein</fullName>
    </recommendedName>
</protein>
<dbReference type="Pfam" id="PF00187">
    <property type="entry name" value="Chitin_bind_1"/>
    <property type="match status" value="1"/>
</dbReference>
<keyword evidence="1 5" id="KW-0147">Chitin-binding</keyword>
<evidence type="ECO:0000313" key="9">
    <source>
        <dbReference type="Proteomes" id="UP000006727"/>
    </source>
</evidence>
<comment type="caution">
    <text evidence="5">Lacks conserved residue(s) required for the propagation of feature annotation.</text>
</comment>
<dbReference type="SUPFAM" id="SSF53955">
    <property type="entry name" value="Lysozyme-like"/>
    <property type="match status" value="1"/>
</dbReference>
<dbReference type="FunCoup" id="A0A2K1J8Z9">
    <property type="interactions" value="252"/>
</dbReference>
<dbReference type="InParanoid" id="A0A2K1J8Z9"/>
<dbReference type="Gene3D" id="3.30.20.10">
    <property type="entry name" value="Endochitinase, domain 2"/>
    <property type="match status" value="1"/>
</dbReference>
<dbReference type="InterPro" id="IPR001002">
    <property type="entry name" value="Chitin-bd_1"/>
</dbReference>
<dbReference type="CDD" id="cd00325">
    <property type="entry name" value="chitinase_GH19"/>
    <property type="match status" value="1"/>
</dbReference>
<evidence type="ECO:0000313" key="8">
    <source>
        <dbReference type="EnsemblPlants" id="Pp3c16_17090V3.1"/>
    </source>
</evidence>